<organism evidence="4 5">
    <name type="scientific">Lysinibacillus louembei</name>
    <dbReference type="NCBI Taxonomy" id="1470088"/>
    <lineage>
        <taxon>Bacteria</taxon>
        <taxon>Bacillati</taxon>
        <taxon>Bacillota</taxon>
        <taxon>Bacilli</taxon>
        <taxon>Bacillales</taxon>
        <taxon>Bacillaceae</taxon>
        <taxon>Lysinibacillus</taxon>
    </lineage>
</organism>
<gene>
    <name evidence="4" type="ORF">R6U77_12910</name>
</gene>
<dbReference type="InterPro" id="IPR002035">
    <property type="entry name" value="VWF_A"/>
</dbReference>
<feature type="domain" description="VWFA" evidence="3">
    <location>
        <begin position="710"/>
        <end position="880"/>
    </location>
</feature>
<dbReference type="InterPro" id="IPR036465">
    <property type="entry name" value="vWFA_dom_sf"/>
</dbReference>
<proteinExistence type="predicted"/>
<sequence>MANMKKTWIIILCSALLLAGWLPLAAPANAAPSISDVDKNSEKYTAAQWAVDQKLVQLSGSKFQPNVLVTEQQMLQMIAQLDKNYHFSYAHDMVYTYYADLNMPIYGANNMGRRTANATRGQFARLYAAMNSLDLSEVQAVQYLYTHEITKGLTGKKTFDDYAATKAITRGDLVTFLYRAAKSGGIAIEGLSAAPSGKDDSKVTLPLNFVSSNGTVELKPPSDKKENDKSNNPSAFKAVQSINVEKEELAANGLDATAIQILLKDSYGNDIPYDTTLQFKVTSKVGARIVESPPTSGSKPEKNAGSSTTTIFTDGGELNAYIIAPTLTKSEKDLITFELVNNNETKFASYRNQRIEVELRYVPKAEVRISYEVYDPDQPNGGGSVTPGPKPLPALPVGKVDGSTVQTVPFTPNGIIEIRDYDTDELTFDGFKWENYTNSSGQIVNGRVRDDAIQYGNAELRMDNQLISVWLFEQIIERMIDEYGRVNAYYTINSEGRAVYNLQDVMDESFTSQFESKIHALIVHLLTYFPRNTNDLTMVHYDSVKAVKAIFDSLSKADQDYLAKNYKDTVGNLSGYNAKVDSLKESQEIVERPEGMERYTKVIVNLVAPGGRVITDYKGTAEIEFNGQRKVVSFNTNTTDYNKGTGYAGSAVGYFDSIVYGSSTATATLVSSNIDPRYREMFREIIGVPTKQKIFTNFKFTKNKCTLATEIAFIVDQSSSMRKQDPNNFTADKTKQLIRQIGSNNNIVVPFAANPGSVVKGTATNIANMEGFISYDKLSSRNTNMAQAVQAALNNYTTDDKVAKSMVLITDGKTSNAQVERIIDSAKKAKIQIHTIAVGPAKDVNTAILKKIASETGGQSYHATDAERLHSAYQAVIDAILCQTFVSDASCDTSAGLFNAATVDVTRSTVIMTAELNENCTNVASVQVRFTSVNGDVNYDLIDRGQNVFKVSQSIRKFNRFDLYNEVIFRAFDQNGNLITDKEVKL</sequence>
<feature type="region of interest" description="Disordered" evidence="1">
    <location>
        <begin position="214"/>
        <end position="233"/>
    </location>
</feature>
<dbReference type="Gene3D" id="2.60.40.10">
    <property type="entry name" value="Immunoglobulins"/>
    <property type="match status" value="1"/>
</dbReference>
<evidence type="ECO:0000259" key="3">
    <source>
        <dbReference type="PROSITE" id="PS50234"/>
    </source>
</evidence>
<feature type="compositionally biased region" description="Polar residues" evidence="1">
    <location>
        <begin position="293"/>
        <end position="310"/>
    </location>
</feature>
<dbReference type="Pfam" id="PF00092">
    <property type="entry name" value="VWA"/>
    <property type="match status" value="1"/>
</dbReference>
<dbReference type="RefSeq" id="WP_319835942.1">
    <property type="nucleotide sequence ID" value="NZ_CP137624.1"/>
</dbReference>
<dbReference type="InterPro" id="IPR013783">
    <property type="entry name" value="Ig-like_fold"/>
</dbReference>
<keyword evidence="2" id="KW-0732">Signal</keyword>
<name>A0ABZ0RTE7_9BACI</name>
<dbReference type="InterPro" id="IPR050525">
    <property type="entry name" value="ECM_Assembly_Org"/>
</dbReference>
<dbReference type="Gene3D" id="3.40.50.410">
    <property type="entry name" value="von Willebrand factor, type A domain"/>
    <property type="match status" value="1"/>
</dbReference>
<evidence type="ECO:0000313" key="4">
    <source>
        <dbReference type="EMBL" id="WPK10780.1"/>
    </source>
</evidence>
<keyword evidence="5" id="KW-1185">Reference proteome</keyword>
<dbReference type="CDD" id="cd00198">
    <property type="entry name" value="vWFA"/>
    <property type="match status" value="1"/>
</dbReference>
<feature type="region of interest" description="Disordered" evidence="1">
    <location>
        <begin position="290"/>
        <end position="310"/>
    </location>
</feature>
<evidence type="ECO:0000256" key="2">
    <source>
        <dbReference type="SAM" id="SignalP"/>
    </source>
</evidence>
<reference evidence="4 5" key="1">
    <citation type="submission" date="2023-09" db="EMBL/GenBank/DDBJ databases">
        <authorList>
            <person name="Page C.A."/>
            <person name="Perez-Diaz I.M."/>
        </authorList>
    </citation>
    <scope>NUCLEOTIDE SEQUENCE [LARGE SCALE GENOMIC DNA]</scope>
    <source>
        <strain evidence="4 5">Ll15</strain>
    </source>
</reference>
<feature type="signal peptide" evidence="2">
    <location>
        <begin position="1"/>
        <end position="30"/>
    </location>
</feature>
<evidence type="ECO:0000256" key="1">
    <source>
        <dbReference type="SAM" id="MobiDB-lite"/>
    </source>
</evidence>
<dbReference type="SMART" id="SM00327">
    <property type="entry name" value="VWA"/>
    <property type="match status" value="1"/>
</dbReference>
<dbReference type="PANTHER" id="PTHR24020">
    <property type="entry name" value="COLLAGEN ALPHA"/>
    <property type="match status" value="1"/>
</dbReference>
<dbReference type="PROSITE" id="PS50234">
    <property type="entry name" value="VWFA"/>
    <property type="match status" value="1"/>
</dbReference>
<dbReference type="Proteomes" id="UP001322664">
    <property type="component" value="Chromosome"/>
</dbReference>
<dbReference type="SUPFAM" id="SSF53300">
    <property type="entry name" value="vWA-like"/>
    <property type="match status" value="1"/>
</dbReference>
<dbReference type="EMBL" id="CP137624">
    <property type="protein sequence ID" value="WPK10780.1"/>
    <property type="molecule type" value="Genomic_DNA"/>
</dbReference>
<evidence type="ECO:0000313" key="5">
    <source>
        <dbReference type="Proteomes" id="UP001322664"/>
    </source>
</evidence>
<protein>
    <submittedName>
        <fullName evidence="4">VWA domain-containing protein</fullName>
    </submittedName>
</protein>
<feature type="chain" id="PRO_5046134641" evidence="2">
    <location>
        <begin position="31"/>
        <end position="986"/>
    </location>
</feature>
<feature type="compositionally biased region" description="Basic and acidic residues" evidence="1">
    <location>
        <begin position="220"/>
        <end position="229"/>
    </location>
</feature>
<accession>A0ABZ0RTE7</accession>
<dbReference type="PANTHER" id="PTHR24020:SF84">
    <property type="entry name" value="VWFA DOMAIN-CONTAINING PROTEIN"/>
    <property type="match status" value="1"/>
</dbReference>